<dbReference type="STRING" id="225848.Sps_02072"/>
<dbReference type="RefSeq" id="WP_077752423.1">
    <property type="nucleotide sequence ID" value="NZ_CP014782.1"/>
</dbReference>
<organism evidence="2 3">
    <name type="scientific">Shewanella psychrophila</name>
    <dbReference type="NCBI Taxonomy" id="225848"/>
    <lineage>
        <taxon>Bacteria</taxon>
        <taxon>Pseudomonadati</taxon>
        <taxon>Pseudomonadota</taxon>
        <taxon>Gammaproteobacteria</taxon>
        <taxon>Alteromonadales</taxon>
        <taxon>Shewanellaceae</taxon>
        <taxon>Shewanella</taxon>
    </lineage>
</organism>
<name>A0A1S6HP01_9GAMM</name>
<dbReference type="Pfam" id="PF13503">
    <property type="entry name" value="DUF4123"/>
    <property type="match status" value="1"/>
</dbReference>
<dbReference type="InterPro" id="IPR025391">
    <property type="entry name" value="DUF4123"/>
</dbReference>
<gene>
    <name evidence="2" type="ORF">Sps_02072</name>
</gene>
<sequence length="208" mass="23299">MQHTLDLVQADITQSVSRIDSAQYAIIEPLLCSDISQWLYEEGISARSIPLFSDTPYQSLAEDGPLLIELAERTQLTSSIKSACQRFPVGCFIQSDLSFEALADLLSECLTINSGQNLALFRFYEPRMLLPLMMVMSKADKQHFFQGITSFTWFDKQWLSASVANAASPSQHSDVTRWTMTAQQGEAMQQVLTQWQQNTAHSPTVHSG</sequence>
<dbReference type="Proteomes" id="UP000189545">
    <property type="component" value="Chromosome"/>
</dbReference>
<evidence type="ECO:0000259" key="1">
    <source>
        <dbReference type="Pfam" id="PF13503"/>
    </source>
</evidence>
<dbReference type="AlphaFoldDB" id="A0A1S6HP01"/>
<dbReference type="EMBL" id="CP014782">
    <property type="protein sequence ID" value="AQS37232.1"/>
    <property type="molecule type" value="Genomic_DNA"/>
</dbReference>
<dbReference type="OrthoDB" id="6364593at2"/>
<proteinExistence type="predicted"/>
<accession>A0A1S6HP01</accession>
<dbReference type="KEGG" id="spsw:Sps_02072"/>
<feature type="domain" description="DUF4123" evidence="1">
    <location>
        <begin position="24"/>
        <end position="139"/>
    </location>
</feature>
<evidence type="ECO:0000313" key="2">
    <source>
        <dbReference type="EMBL" id="AQS37232.1"/>
    </source>
</evidence>
<evidence type="ECO:0000313" key="3">
    <source>
        <dbReference type="Proteomes" id="UP000189545"/>
    </source>
</evidence>
<reference evidence="2 3" key="1">
    <citation type="submission" date="2016-03" db="EMBL/GenBank/DDBJ databases">
        <title>Complete genome sequence of Shewanella psychrophila WP2, a deep sea bacterium isolated from west Pacific sediment.</title>
        <authorList>
            <person name="Xu G."/>
            <person name="Jian H."/>
        </authorList>
    </citation>
    <scope>NUCLEOTIDE SEQUENCE [LARGE SCALE GENOMIC DNA]</scope>
    <source>
        <strain evidence="2 3">WP2</strain>
    </source>
</reference>
<keyword evidence="3" id="KW-1185">Reference proteome</keyword>
<protein>
    <recommendedName>
        <fullName evidence="1">DUF4123 domain-containing protein</fullName>
    </recommendedName>
</protein>